<organism evidence="1 2">
    <name type="scientific">Flavihumibacter petaseus NBRC 106054</name>
    <dbReference type="NCBI Taxonomy" id="1220578"/>
    <lineage>
        <taxon>Bacteria</taxon>
        <taxon>Pseudomonadati</taxon>
        <taxon>Bacteroidota</taxon>
        <taxon>Chitinophagia</taxon>
        <taxon>Chitinophagales</taxon>
        <taxon>Chitinophagaceae</taxon>
        <taxon>Flavihumibacter</taxon>
    </lineage>
</organism>
<accession>A0A0E9MWJ6</accession>
<name>A0A0E9MWJ6_9BACT</name>
<evidence type="ECO:0000313" key="2">
    <source>
        <dbReference type="Proteomes" id="UP000033121"/>
    </source>
</evidence>
<dbReference type="STRING" id="1220578.FPE01S_01_09640"/>
<dbReference type="AlphaFoldDB" id="A0A0E9MWJ6"/>
<keyword evidence="2" id="KW-1185">Reference proteome</keyword>
<sequence length="550" mass="62440">MNSILRSSVNRVREMLDPIVPDWFVIGGTCLGFVRGAKFISHDPDIDIGILDADESLIQKIIESLPVVKIWRYKGEIREVTLILDCQVDIFFLTRYKGYVVETVFAESLNRVRFYGYAPSIFEEGVEKVFLDGVTVNALKRSVDYCEVLFGESYRVSNPDWNCWNDPGNILFEDLIISNESIANMTMLGPANFEENVRVFLKSISEIVVTRAKPLLNTSVSDGCPPAIVFLYYYAESIAEPSYFNFSNFLLLRNSKLLFETLDENLFQLVPNAVYTYHLCVNGFVSMDDIELLSKYDSVIIRFIEVSDIRSDFVDLIGAYSYLINRSLDEQPFDEKITTKLNDCLSNHLSLLLERVADVFTGLVSGCADFKGESSLFVARAILFVFKCRSSKIFSTELEWQLGQFECLIRSKVNDCLIRDDLEFDFPVLYSFSLAVAEDQMEIVRKRFFDLDFNCSNSVGDLAVVIPRIQSCIRLCRVLEISPQQYEKLHAVINNLLYRNGVLALDPYKSIGGFGEIGLNCGLTGFGLCLVSLFSEDSSLLNWDELILLS</sequence>
<dbReference type="RefSeq" id="WP_157473900.1">
    <property type="nucleotide sequence ID" value="NZ_BBWV01000001.1"/>
</dbReference>
<evidence type="ECO:0000313" key="1">
    <source>
        <dbReference type="EMBL" id="GAO41949.1"/>
    </source>
</evidence>
<protein>
    <submittedName>
        <fullName evidence="1">Uncharacterized protein</fullName>
    </submittedName>
</protein>
<dbReference type="EMBL" id="BBWV01000001">
    <property type="protein sequence ID" value="GAO41949.1"/>
    <property type="molecule type" value="Genomic_DNA"/>
</dbReference>
<gene>
    <name evidence="1" type="ORF">FPE01S_01_09640</name>
</gene>
<dbReference type="OrthoDB" id="9786100at2"/>
<reference evidence="1 2" key="1">
    <citation type="submission" date="2015-04" db="EMBL/GenBank/DDBJ databases">
        <title>Whole genome shotgun sequence of Flavihumibacter petaseus NBRC 106054.</title>
        <authorList>
            <person name="Miyazawa S."/>
            <person name="Hosoyama A."/>
            <person name="Hashimoto M."/>
            <person name="Noguchi M."/>
            <person name="Tsuchikane K."/>
            <person name="Ohji S."/>
            <person name="Yamazoe A."/>
            <person name="Ichikawa N."/>
            <person name="Kimura A."/>
            <person name="Fujita N."/>
        </authorList>
    </citation>
    <scope>NUCLEOTIDE SEQUENCE [LARGE SCALE GENOMIC DNA]</scope>
    <source>
        <strain evidence="1 2">NBRC 106054</strain>
    </source>
</reference>
<dbReference type="Proteomes" id="UP000033121">
    <property type="component" value="Unassembled WGS sequence"/>
</dbReference>
<comment type="caution">
    <text evidence="1">The sequence shown here is derived from an EMBL/GenBank/DDBJ whole genome shotgun (WGS) entry which is preliminary data.</text>
</comment>
<proteinExistence type="predicted"/>